<keyword evidence="1" id="KW-1133">Transmembrane helix</keyword>
<dbReference type="HOGENOM" id="CLU_1168792_0_0_9"/>
<feature type="transmembrane region" description="Helical" evidence="1">
    <location>
        <begin position="215"/>
        <end position="240"/>
    </location>
</feature>
<gene>
    <name evidence="2" type="ordered locus">BC_2720</name>
</gene>
<keyword evidence="1" id="KW-0812">Transmembrane</keyword>
<feature type="transmembrane region" description="Helical" evidence="1">
    <location>
        <begin position="136"/>
        <end position="160"/>
    </location>
</feature>
<name>Q81CN3_BACCR</name>
<feature type="transmembrane region" description="Helical" evidence="1">
    <location>
        <begin position="14"/>
        <end position="34"/>
    </location>
</feature>
<keyword evidence="3" id="KW-1185">Reference proteome</keyword>
<feature type="transmembrane region" description="Helical" evidence="1">
    <location>
        <begin position="93"/>
        <end position="124"/>
    </location>
</feature>
<dbReference type="AlphaFoldDB" id="Q81CN3"/>
<organism evidence="2 3">
    <name type="scientific">Bacillus cereus (strain ATCC 14579 / DSM 31 / CCUG 7414 / JCM 2152 / NBRC 15305 / NCIMB 9373 / NCTC 2599 / NRRL B-3711)</name>
    <dbReference type="NCBI Taxonomy" id="226900"/>
    <lineage>
        <taxon>Bacteria</taxon>
        <taxon>Bacillati</taxon>
        <taxon>Bacillota</taxon>
        <taxon>Bacilli</taxon>
        <taxon>Bacillales</taxon>
        <taxon>Bacillaceae</taxon>
        <taxon>Bacillus</taxon>
        <taxon>Bacillus cereus group</taxon>
    </lineage>
</organism>
<dbReference type="PANTHER" id="PTHR37305">
    <property type="entry name" value="INTEGRAL MEMBRANE PROTEIN-RELATED"/>
    <property type="match status" value="1"/>
</dbReference>
<evidence type="ECO:0000313" key="2">
    <source>
        <dbReference type="EMBL" id="AAP09674.1"/>
    </source>
</evidence>
<dbReference type="PATRIC" id="fig|226900.8.peg.2771"/>
<evidence type="ECO:0000313" key="3">
    <source>
        <dbReference type="Proteomes" id="UP000001417"/>
    </source>
</evidence>
<dbReference type="RefSeq" id="WP_000964515.1">
    <property type="nucleotide sequence ID" value="NC_004722.1"/>
</dbReference>
<reference evidence="2 3" key="1">
    <citation type="journal article" date="2003" name="Nature">
        <title>Genome sequence of Bacillus cereus and comparative analysis with Bacillus anthracis.</title>
        <authorList>
            <person name="Ivanova N."/>
            <person name="Sorokin A."/>
            <person name="Anderson I."/>
            <person name="Galleron N."/>
            <person name="Candelon B."/>
            <person name="Kapatral V."/>
            <person name="Bhattacharyya A."/>
            <person name="Reznik G."/>
            <person name="Mikhailova N."/>
            <person name="Lapidus A."/>
            <person name="Chu L."/>
            <person name="Mazur M."/>
            <person name="Goltsman E."/>
            <person name="Larsen N."/>
            <person name="D'Souza M."/>
            <person name="Walunas T."/>
            <person name="Grechkin Y."/>
            <person name="Pusch G."/>
            <person name="Haselkorn R."/>
            <person name="Fonstein M."/>
            <person name="Ehrlich S.D."/>
            <person name="Overbeek R."/>
            <person name="Kyrpides N."/>
        </authorList>
    </citation>
    <scope>NUCLEOTIDE SEQUENCE [LARGE SCALE GENOMIC DNA]</scope>
    <source>
        <strain evidence="3">ATCC 14579 / DSM 31 / CCUG 7414 / JCM 2152 / NBRC 15305 / NCIMB 9373 / NCTC 2599 / NRRL B-3711</strain>
    </source>
</reference>
<keyword evidence="1" id="KW-0472">Membrane</keyword>
<sequence length="248" mass="27744">MLWNECLKIVNKRIFILSHIGFIVMTVLLSWAYTSDLKADDTVAQIVNALLGLSGMLVILPWAIVLSPLIWTDEYQYGTLKQLFLHTSSRSRLYVAKIAAMILLIITGIVNICIVSLLANLLMAPQNIQWGDMTDVIYSIGAIALQCCLYASLASLIGVWTRLAAIAVGSSLVLYFLQMIFGGSLLSTSWTHILFIHHDDLSVYWSTSQYKSELVGLLMSLAIDITYILFFFAIGLWMFVKERGADYT</sequence>
<dbReference type="Proteomes" id="UP000001417">
    <property type="component" value="Chromosome"/>
</dbReference>
<feature type="transmembrane region" description="Helical" evidence="1">
    <location>
        <begin position="172"/>
        <end position="195"/>
    </location>
</feature>
<dbReference type="Pfam" id="PF12730">
    <property type="entry name" value="ABC2_membrane_4"/>
    <property type="match status" value="1"/>
</dbReference>
<feature type="transmembrane region" description="Helical" evidence="1">
    <location>
        <begin position="46"/>
        <end position="72"/>
    </location>
</feature>
<accession>Q81CN3</accession>
<evidence type="ECO:0000256" key="1">
    <source>
        <dbReference type="SAM" id="Phobius"/>
    </source>
</evidence>
<dbReference type="PANTHER" id="PTHR37305:SF1">
    <property type="entry name" value="MEMBRANE PROTEIN"/>
    <property type="match status" value="1"/>
</dbReference>
<dbReference type="EMBL" id="AE016877">
    <property type="protein sequence ID" value="AAP09674.1"/>
    <property type="molecule type" value="Genomic_DNA"/>
</dbReference>
<proteinExistence type="predicted"/>
<protein>
    <submittedName>
        <fullName evidence="2">Transporter</fullName>
    </submittedName>
</protein>
<dbReference type="KEGG" id="bce:BC2720"/>